<dbReference type="InterPro" id="IPR058063">
    <property type="entry name" value="FFLEE_fam"/>
</dbReference>
<protein>
    <recommendedName>
        <fullName evidence="1">DUF8198 domain-containing protein</fullName>
    </recommendedName>
</protein>
<dbReference type="RefSeq" id="WP_011827953.1">
    <property type="nucleotide sequence ID" value="NC_008825.1"/>
</dbReference>
<keyword evidence="3" id="KW-1185">Reference proteome</keyword>
<proteinExistence type="predicted"/>
<dbReference type="KEGG" id="mpt:Mpe_A0352"/>
<dbReference type="Proteomes" id="UP000000366">
    <property type="component" value="Chromosome"/>
</dbReference>
<gene>
    <name evidence="2" type="ordered locus">Mpe_A0352</name>
</gene>
<dbReference type="Pfam" id="PF26621">
    <property type="entry name" value="DUF8198"/>
    <property type="match status" value="1"/>
</dbReference>
<sequence length="242" mass="26465">MTSPLRATAADAPAILRSLAAVEQERARRQAVPGLGEKVQAIKAYQQARFEHTHAELLASPRYVAAARFFLDELYGPSDFSRRDAQFARIVPALVRLFPQEIVGTVATLGELHALSESLDSTMAEALPSPAVDARTYAVAWQATGRRADRAQQIDLMLEVGRSLDRYTRKPMLTTSLRMMRGPARAAGLSELQSFLERGLETFRTMRGAGEFLVGIEARERALLAQLFTAEPQAAAGSGQLP</sequence>
<dbReference type="eggNOG" id="ENOG5031R3M">
    <property type="taxonomic scope" value="Bacteria"/>
</dbReference>
<evidence type="ECO:0000313" key="3">
    <source>
        <dbReference type="Proteomes" id="UP000000366"/>
    </source>
</evidence>
<organism evidence="2 3">
    <name type="scientific">Methylibium petroleiphilum (strain ATCC BAA-1232 / LMG 22953 / PM1)</name>
    <dbReference type="NCBI Taxonomy" id="420662"/>
    <lineage>
        <taxon>Bacteria</taxon>
        <taxon>Pseudomonadati</taxon>
        <taxon>Pseudomonadota</taxon>
        <taxon>Betaproteobacteria</taxon>
        <taxon>Burkholderiales</taxon>
        <taxon>Sphaerotilaceae</taxon>
        <taxon>Methylibium</taxon>
    </lineage>
</organism>
<dbReference type="STRING" id="420662.Mpe_A0352"/>
<dbReference type="NCBIfam" id="NF047641">
    <property type="entry name" value="FFLEE_fam"/>
    <property type="match status" value="1"/>
</dbReference>
<evidence type="ECO:0000313" key="2">
    <source>
        <dbReference type="EMBL" id="ABM93314.1"/>
    </source>
</evidence>
<name>A2SCM5_METPP</name>
<feature type="domain" description="DUF8198" evidence="1">
    <location>
        <begin position="26"/>
        <end position="233"/>
    </location>
</feature>
<accession>A2SCM5</accession>
<dbReference type="EMBL" id="CP000555">
    <property type="protein sequence ID" value="ABM93314.1"/>
    <property type="molecule type" value="Genomic_DNA"/>
</dbReference>
<evidence type="ECO:0000259" key="1">
    <source>
        <dbReference type="Pfam" id="PF26621"/>
    </source>
</evidence>
<dbReference type="InterPro" id="IPR058511">
    <property type="entry name" value="DUF8198"/>
</dbReference>
<dbReference type="HOGENOM" id="CLU_087830_0_0_4"/>
<reference evidence="2 3" key="1">
    <citation type="journal article" date="2007" name="J. Bacteriol.">
        <title>Whole-genome analysis of the methyl tert-butyl ether-degrading beta-proteobacterium Methylibium petroleiphilum PM1.</title>
        <authorList>
            <person name="Kane S.R."/>
            <person name="Chakicherla A.Y."/>
            <person name="Chain P.S.G."/>
            <person name="Schmidt R."/>
            <person name="Shin M.W."/>
            <person name="Legler T.C."/>
            <person name="Scow K.M."/>
            <person name="Larimer F.W."/>
            <person name="Lucas S.M."/>
            <person name="Richardson P.M."/>
            <person name="Hristova K.R."/>
        </authorList>
    </citation>
    <scope>NUCLEOTIDE SEQUENCE [LARGE SCALE GENOMIC DNA]</scope>
    <source>
        <strain evidence="3">ATCC BAA-1232 / LMG 22953 / PM1</strain>
    </source>
</reference>
<dbReference type="AlphaFoldDB" id="A2SCM5"/>